<dbReference type="RefSeq" id="WP_093839347.1">
    <property type="nucleotide sequence ID" value="NZ_FOLM01000007.1"/>
</dbReference>
<feature type="signal peptide" evidence="1">
    <location>
        <begin position="1"/>
        <end position="26"/>
    </location>
</feature>
<feature type="chain" id="PRO_5011721535" evidence="1">
    <location>
        <begin position="27"/>
        <end position="85"/>
    </location>
</feature>
<dbReference type="Proteomes" id="UP000199207">
    <property type="component" value="Unassembled WGS sequence"/>
</dbReference>
<name>A0A1I1N6B8_9ACTN</name>
<dbReference type="EMBL" id="FOLM01000007">
    <property type="protein sequence ID" value="SFC93221.1"/>
    <property type="molecule type" value="Genomic_DNA"/>
</dbReference>
<gene>
    <name evidence="2" type="ORF">SAMN05421773_107251</name>
</gene>
<keyword evidence="3" id="KW-1185">Reference proteome</keyword>
<proteinExistence type="predicted"/>
<evidence type="ECO:0000313" key="3">
    <source>
        <dbReference type="Proteomes" id="UP000199207"/>
    </source>
</evidence>
<evidence type="ECO:0000313" key="2">
    <source>
        <dbReference type="EMBL" id="SFC93221.1"/>
    </source>
</evidence>
<reference evidence="2 3" key="1">
    <citation type="submission" date="2016-10" db="EMBL/GenBank/DDBJ databases">
        <authorList>
            <person name="de Groot N.N."/>
        </authorList>
    </citation>
    <scope>NUCLEOTIDE SEQUENCE [LARGE SCALE GENOMIC DNA]</scope>
    <source>
        <strain evidence="2 3">CGMCC 4.5739</strain>
    </source>
</reference>
<keyword evidence="1" id="KW-0732">Signal</keyword>
<dbReference type="STRING" id="910347.SAMN05421773_107251"/>
<evidence type="ECO:0000256" key="1">
    <source>
        <dbReference type="SAM" id="SignalP"/>
    </source>
</evidence>
<sequence>MRGSRAALLSLTVLAVHLLGAGQAVADSNQTEQRPVMLCNIVVLSPGAQTGDGCTAVQVSGQSIVKEDSVTSALIDFVGIRPALL</sequence>
<dbReference type="OrthoDB" id="4319501at2"/>
<dbReference type="AlphaFoldDB" id="A0A1I1N6B8"/>
<protein>
    <submittedName>
        <fullName evidence="2">Uncharacterized protein</fullName>
    </submittedName>
</protein>
<organism evidence="2 3">
    <name type="scientific">Streptomyces aidingensis</name>
    <dbReference type="NCBI Taxonomy" id="910347"/>
    <lineage>
        <taxon>Bacteria</taxon>
        <taxon>Bacillati</taxon>
        <taxon>Actinomycetota</taxon>
        <taxon>Actinomycetes</taxon>
        <taxon>Kitasatosporales</taxon>
        <taxon>Streptomycetaceae</taxon>
        <taxon>Streptomyces</taxon>
    </lineage>
</organism>
<accession>A0A1I1N6B8</accession>